<sequence>MNLSAVCTTVSYQADVVAVEKNLVQFHLSLSLRSDFTKHRKHQEWRQRQIHNFLEINNALSPGNSTTYYSVTSSSTMSKKRT</sequence>
<evidence type="ECO:0000313" key="1">
    <source>
        <dbReference type="EMBL" id="KAI9918523.1"/>
    </source>
</evidence>
<protein>
    <submittedName>
        <fullName evidence="1">Uncharacterized protein</fullName>
    </submittedName>
</protein>
<dbReference type="EMBL" id="CM047591">
    <property type="protein sequence ID" value="KAI9918523.1"/>
    <property type="molecule type" value="Genomic_DNA"/>
</dbReference>
<name>A0ACC0WKB0_9STRA</name>
<evidence type="ECO:0000313" key="2">
    <source>
        <dbReference type="Proteomes" id="UP001163321"/>
    </source>
</evidence>
<comment type="caution">
    <text evidence="1">The sequence shown here is derived from an EMBL/GenBank/DDBJ whole genome shotgun (WGS) entry which is preliminary data.</text>
</comment>
<organism evidence="1 2">
    <name type="scientific">Peronosclerospora sorghi</name>
    <dbReference type="NCBI Taxonomy" id="230839"/>
    <lineage>
        <taxon>Eukaryota</taxon>
        <taxon>Sar</taxon>
        <taxon>Stramenopiles</taxon>
        <taxon>Oomycota</taxon>
        <taxon>Peronosporomycetes</taxon>
        <taxon>Peronosporales</taxon>
        <taxon>Peronosporaceae</taxon>
        <taxon>Peronosclerospora</taxon>
    </lineage>
</organism>
<accession>A0ACC0WKB0</accession>
<gene>
    <name evidence="1" type="ORF">PsorP6_011627</name>
</gene>
<keyword evidence="2" id="KW-1185">Reference proteome</keyword>
<reference evidence="1 2" key="1">
    <citation type="journal article" date="2022" name="bioRxiv">
        <title>The genome of the oomycete Peronosclerospora sorghi, a cosmopolitan pathogen of maize and sorghum, is inflated with dispersed pseudogenes.</title>
        <authorList>
            <person name="Fletcher K."/>
            <person name="Martin F."/>
            <person name="Isakeit T."/>
            <person name="Cavanaugh K."/>
            <person name="Magill C."/>
            <person name="Michelmore R."/>
        </authorList>
    </citation>
    <scope>NUCLEOTIDE SEQUENCE [LARGE SCALE GENOMIC DNA]</scope>
    <source>
        <strain evidence="1">P6</strain>
    </source>
</reference>
<dbReference type="Proteomes" id="UP001163321">
    <property type="component" value="Chromosome 12"/>
</dbReference>
<proteinExistence type="predicted"/>